<keyword evidence="7" id="KW-0472">Membrane</keyword>
<evidence type="ECO:0000256" key="3">
    <source>
        <dbReference type="ARBA" id="ARBA00013229"/>
    </source>
</evidence>
<protein>
    <recommendedName>
        <fullName evidence="3">pectinesterase</fullName>
        <ecNumber evidence="3">3.1.1.11</ecNumber>
    </recommendedName>
</protein>
<dbReference type="Pfam" id="PF04043">
    <property type="entry name" value="PMEI"/>
    <property type="match status" value="1"/>
</dbReference>
<keyword evidence="4" id="KW-0732">Signal</keyword>
<dbReference type="CDD" id="cd15798">
    <property type="entry name" value="PMEI-like_3"/>
    <property type="match status" value="1"/>
</dbReference>
<accession>A0A9P1EBA5</accession>
<dbReference type="PANTHER" id="PTHR31080:SF303">
    <property type="entry name" value="PECTINESTERASE 1-LIKE"/>
    <property type="match status" value="1"/>
</dbReference>
<keyword evidence="10" id="KW-1185">Reference proteome</keyword>
<evidence type="ECO:0000259" key="8">
    <source>
        <dbReference type="SMART" id="SM00856"/>
    </source>
</evidence>
<feature type="domain" description="Pectinesterase inhibitor" evidence="8">
    <location>
        <begin position="77"/>
        <end position="232"/>
    </location>
</feature>
<evidence type="ECO:0000256" key="4">
    <source>
        <dbReference type="ARBA" id="ARBA00022729"/>
    </source>
</evidence>
<evidence type="ECO:0000313" key="10">
    <source>
        <dbReference type="Proteomes" id="UP001152484"/>
    </source>
</evidence>
<comment type="similarity">
    <text evidence="1">In the N-terminal section; belongs to the PMEI family.</text>
</comment>
<dbReference type="EMBL" id="CAMAPE010000029">
    <property type="protein sequence ID" value="CAH9092552.1"/>
    <property type="molecule type" value="Genomic_DNA"/>
</dbReference>
<keyword evidence="7" id="KW-0812">Transmembrane</keyword>
<name>A0A9P1EBA5_CUSEU</name>
<gene>
    <name evidence="9" type="ORF">CEURO_LOCUS11996</name>
</gene>
<dbReference type="InterPro" id="IPR006501">
    <property type="entry name" value="Pectinesterase_inhib_dom"/>
</dbReference>
<organism evidence="9 10">
    <name type="scientific">Cuscuta europaea</name>
    <name type="common">European dodder</name>
    <dbReference type="NCBI Taxonomy" id="41803"/>
    <lineage>
        <taxon>Eukaryota</taxon>
        <taxon>Viridiplantae</taxon>
        <taxon>Streptophyta</taxon>
        <taxon>Embryophyta</taxon>
        <taxon>Tracheophyta</taxon>
        <taxon>Spermatophyta</taxon>
        <taxon>Magnoliopsida</taxon>
        <taxon>eudicotyledons</taxon>
        <taxon>Gunneridae</taxon>
        <taxon>Pentapetalae</taxon>
        <taxon>asterids</taxon>
        <taxon>lamiids</taxon>
        <taxon>Solanales</taxon>
        <taxon>Convolvulaceae</taxon>
        <taxon>Cuscuteae</taxon>
        <taxon>Cuscuta</taxon>
        <taxon>Cuscuta subgen. Cuscuta</taxon>
    </lineage>
</organism>
<dbReference type="NCBIfam" id="TIGR01614">
    <property type="entry name" value="PME_inhib"/>
    <property type="match status" value="1"/>
</dbReference>
<dbReference type="PANTHER" id="PTHR31080">
    <property type="entry name" value="PECTINESTERASE INHIBITOR-LIKE"/>
    <property type="match status" value="1"/>
</dbReference>
<dbReference type="GO" id="GO:0004857">
    <property type="term" value="F:enzyme inhibitor activity"/>
    <property type="evidence" value="ECO:0007669"/>
    <property type="project" value="InterPro"/>
</dbReference>
<feature type="transmembrane region" description="Helical" evidence="7">
    <location>
        <begin position="33"/>
        <end position="56"/>
    </location>
</feature>
<dbReference type="Gene3D" id="1.20.140.40">
    <property type="entry name" value="Invertase/pectin methylesterase inhibitor family protein"/>
    <property type="match status" value="1"/>
</dbReference>
<comment type="similarity">
    <text evidence="2">In the C-terminal section; belongs to the pectinesterase family.</text>
</comment>
<dbReference type="SUPFAM" id="SSF101148">
    <property type="entry name" value="Plant invertase/pectin methylesterase inhibitor"/>
    <property type="match status" value="1"/>
</dbReference>
<dbReference type="OrthoDB" id="1670832at2759"/>
<proteinExistence type="inferred from homology"/>
<keyword evidence="6" id="KW-0325">Glycoprotein</keyword>
<dbReference type="AlphaFoldDB" id="A0A9P1EBA5"/>
<dbReference type="EC" id="3.1.1.11" evidence="3"/>
<evidence type="ECO:0000256" key="2">
    <source>
        <dbReference type="ARBA" id="ARBA00007786"/>
    </source>
</evidence>
<comment type="caution">
    <text evidence="9">The sequence shown here is derived from an EMBL/GenBank/DDBJ whole genome shotgun (WGS) entry which is preliminary data.</text>
</comment>
<evidence type="ECO:0000313" key="9">
    <source>
        <dbReference type="EMBL" id="CAH9092552.1"/>
    </source>
</evidence>
<dbReference type="SMART" id="SM00856">
    <property type="entry name" value="PMEI"/>
    <property type="match status" value="1"/>
</dbReference>
<dbReference type="Proteomes" id="UP001152484">
    <property type="component" value="Unassembled WGS sequence"/>
</dbReference>
<evidence type="ECO:0000256" key="5">
    <source>
        <dbReference type="ARBA" id="ARBA00023157"/>
    </source>
</evidence>
<dbReference type="InterPro" id="IPR035513">
    <property type="entry name" value="Invertase/methylesterase_inhib"/>
</dbReference>
<evidence type="ECO:0000256" key="7">
    <source>
        <dbReference type="SAM" id="Phobius"/>
    </source>
</evidence>
<dbReference type="InterPro" id="IPR051955">
    <property type="entry name" value="PME_Inhibitor"/>
</dbReference>
<dbReference type="GO" id="GO:0030599">
    <property type="term" value="F:pectinesterase activity"/>
    <property type="evidence" value="ECO:0007669"/>
    <property type="project" value="UniProtKB-EC"/>
</dbReference>
<reference evidence="9" key="1">
    <citation type="submission" date="2022-07" db="EMBL/GenBank/DDBJ databases">
        <authorList>
            <person name="Macas J."/>
            <person name="Novak P."/>
            <person name="Neumann P."/>
        </authorList>
    </citation>
    <scope>NUCLEOTIDE SEQUENCE</scope>
</reference>
<sequence>MGPVKSKDYGVLVDPEDDQASFTKRRSARKRRLATAISAAAVFVTLIVGAVFVALIHHDNHSHQSSPSSSASPISSTPTGFLSTVCAVTQHPHSCFVSMSPFASPPKPNPEHFLNVSLWVAINELVNLTSLPKSLISKVNDRGGQSALQDCESLFNNALSQLNESAALINAGRGEIVLTPMEIGNLRTWISAAMTDEDTCTDGLEEMQSTVTDTVKAMVQRSNEYMSNTLAIVSSLQSLHEKFGISEPRH</sequence>
<evidence type="ECO:0000256" key="1">
    <source>
        <dbReference type="ARBA" id="ARBA00006027"/>
    </source>
</evidence>
<keyword evidence="5" id="KW-1015">Disulfide bond</keyword>
<evidence type="ECO:0000256" key="6">
    <source>
        <dbReference type="ARBA" id="ARBA00023180"/>
    </source>
</evidence>
<dbReference type="FunFam" id="1.20.140.40:FF:000010">
    <property type="entry name" value="Pectinesterase"/>
    <property type="match status" value="1"/>
</dbReference>
<keyword evidence="7" id="KW-1133">Transmembrane helix</keyword>